<keyword evidence="9" id="KW-0007">Acetylation</keyword>
<protein>
    <recommendedName>
        <fullName evidence="13">Dynactin subunit 4</fullName>
    </recommendedName>
</protein>
<comment type="similarity">
    <text evidence="12">Belongs to the dynactin subunit 4 family.</text>
</comment>
<dbReference type="PANTHER" id="PTHR13034">
    <property type="entry name" value="DYNACTIN P62 SUBUNIT"/>
    <property type="match status" value="1"/>
</dbReference>
<evidence type="ECO:0000256" key="14">
    <source>
        <dbReference type="ARBA" id="ARBA00093507"/>
    </source>
</evidence>
<keyword evidence="16" id="KW-1185">Reference proteome</keyword>
<dbReference type="GO" id="GO:0005813">
    <property type="term" value="C:centrosome"/>
    <property type="evidence" value="ECO:0007669"/>
    <property type="project" value="UniProtKB-SubCell"/>
</dbReference>
<accession>A0A5E4MNW9</accession>
<evidence type="ECO:0000256" key="1">
    <source>
        <dbReference type="ARBA" id="ARBA00004300"/>
    </source>
</evidence>
<dbReference type="InterPro" id="IPR008603">
    <property type="entry name" value="DCTN4"/>
</dbReference>
<evidence type="ECO:0000256" key="13">
    <source>
        <dbReference type="ARBA" id="ARBA00034864"/>
    </source>
</evidence>
<dbReference type="OrthoDB" id="283815at2759"/>
<dbReference type="GO" id="GO:0001725">
    <property type="term" value="C:stress fiber"/>
    <property type="evidence" value="ECO:0007669"/>
    <property type="project" value="UniProtKB-SubCell"/>
</dbReference>
<evidence type="ECO:0000313" key="15">
    <source>
        <dbReference type="EMBL" id="VVC33901.1"/>
    </source>
</evidence>
<evidence type="ECO:0000256" key="4">
    <source>
        <dbReference type="ARBA" id="ARBA00004657"/>
    </source>
</evidence>
<organism evidence="15 16">
    <name type="scientific">Cinara cedri</name>
    <dbReference type="NCBI Taxonomy" id="506608"/>
    <lineage>
        <taxon>Eukaryota</taxon>
        <taxon>Metazoa</taxon>
        <taxon>Ecdysozoa</taxon>
        <taxon>Arthropoda</taxon>
        <taxon>Hexapoda</taxon>
        <taxon>Insecta</taxon>
        <taxon>Pterygota</taxon>
        <taxon>Neoptera</taxon>
        <taxon>Paraneoptera</taxon>
        <taxon>Hemiptera</taxon>
        <taxon>Sternorrhyncha</taxon>
        <taxon>Aphidomorpha</taxon>
        <taxon>Aphidoidea</taxon>
        <taxon>Aphididae</taxon>
        <taxon>Lachninae</taxon>
        <taxon>Cinara</taxon>
    </lineage>
</organism>
<keyword evidence="5" id="KW-0963">Cytoplasm</keyword>
<sequence>MIMCDEYFGNFKFPQFILNKKIIRNIGAAKMASYMVQKTVTSICTCGLQKRLPDLFFCRHCLTLRCDFCVSHEIDTTFCPHCFENLSSTEAKHKKNRCGSCLECPRCFNTLSTRSYSRILEPKKLPQKMFYLLCLFCNWRSHEPNVPDQPTSSGNWPIYKNPNDGRISDLINYYKSLSLKEVFDKQKRSTKNYGRNYMHFLEKFGLNAMMARKRAGLPNFSMDGTGYCTPQITPSEATEDVPELSEDTFEQLVDLKQISTLEQRFATPEIQNENIDDLFPIRKHLRVKHSLRCRVCEHNVVKPEYNAVKFKIKHLAYYHVPEIKIIKCEPLQAGRSSSLILKLCNPAQTSTIVCFEKMDLEAINIVREPRRLEGEDLVATPKQLPEPIPITLELQGDIIIPEGEIKIAARDDTAEYDDTNEVNTDNDDPKYVYWRKGNKVALKFEVKPYDNFEINENVRVGFIMNFMYLDTMSHVINQKQPQSVSVPIKIVLDLPNHN</sequence>
<evidence type="ECO:0000256" key="5">
    <source>
        <dbReference type="ARBA" id="ARBA00022490"/>
    </source>
</evidence>
<dbReference type="AlphaFoldDB" id="A0A5E4MNW9"/>
<comment type="subunit">
    <text evidence="14">Subunit of dynactin, a multiprotein complex part of a tripartite complex with dynein and a adapter, such as BICDL1, BICD2 or HOOK3. The dynactin complex is built around ACTR1A/ACTB filament and consists of an actin-related filament composed of a shoulder domain, a pointed end and a barbed end. Its length is defined by its flexible shoulder domain. The soulder is composed of 2 DCTN1 subunits, 4 DCTN2 and 2 DCTN3. The 4 DCNT2 (via N-terminus) bind the ACTR1A filament and act as molecular rulers to determine the length. The pointed end is important for binding dynein-dynactin cargo adapters. Consists of 4 subunits: ACTR10, DCNT4, DCTN5 and DCTN6. The barbed end is composed of a CAPZA1:CAPZB heterodimers, which binds ACTR1A/ACTB filament and dynactin and stabilizes dynactin. Interacts with ATP7B, but not ATP7A, in a copper-dependent manner. Interacts with ANK2; this interaction is required for localization at costameres. Interacts with N4BP2L1.</text>
</comment>
<dbReference type="GO" id="GO:0005869">
    <property type="term" value="C:dynactin complex"/>
    <property type="evidence" value="ECO:0007669"/>
    <property type="project" value="InterPro"/>
</dbReference>
<evidence type="ECO:0000256" key="9">
    <source>
        <dbReference type="ARBA" id="ARBA00022990"/>
    </source>
</evidence>
<keyword evidence="10" id="KW-0175">Coiled coil</keyword>
<dbReference type="GO" id="GO:0030016">
    <property type="term" value="C:myofibril"/>
    <property type="evidence" value="ECO:0007669"/>
    <property type="project" value="UniProtKB-SubCell"/>
</dbReference>
<evidence type="ECO:0000256" key="3">
    <source>
        <dbReference type="ARBA" id="ARBA00004544"/>
    </source>
</evidence>
<reference evidence="15 16" key="1">
    <citation type="submission" date="2019-08" db="EMBL/GenBank/DDBJ databases">
        <authorList>
            <person name="Alioto T."/>
            <person name="Alioto T."/>
            <person name="Gomez Garrido J."/>
        </authorList>
    </citation>
    <scope>NUCLEOTIDE SEQUENCE [LARGE SCALE GENOMIC DNA]</scope>
</reference>
<name>A0A5E4MNW9_9HEMI</name>
<evidence type="ECO:0000256" key="10">
    <source>
        <dbReference type="ARBA" id="ARBA00023054"/>
    </source>
</evidence>
<proteinExistence type="inferred from homology"/>
<keyword evidence="11" id="KW-0206">Cytoskeleton</keyword>
<keyword evidence="6" id="KW-1017">Isopeptide bond</keyword>
<dbReference type="Proteomes" id="UP000325440">
    <property type="component" value="Unassembled WGS sequence"/>
</dbReference>
<keyword evidence="7" id="KW-0597">Phosphoprotein</keyword>
<evidence type="ECO:0000256" key="8">
    <source>
        <dbReference type="ARBA" id="ARBA00022843"/>
    </source>
</evidence>
<evidence type="ECO:0000256" key="2">
    <source>
        <dbReference type="ARBA" id="ARBA00004529"/>
    </source>
</evidence>
<evidence type="ECO:0000256" key="7">
    <source>
        <dbReference type="ARBA" id="ARBA00022553"/>
    </source>
</evidence>
<evidence type="ECO:0000256" key="6">
    <source>
        <dbReference type="ARBA" id="ARBA00022499"/>
    </source>
</evidence>
<dbReference type="EMBL" id="CABPRJ010000978">
    <property type="protein sequence ID" value="VVC33901.1"/>
    <property type="molecule type" value="Genomic_DNA"/>
</dbReference>
<dbReference type="GO" id="GO:0005938">
    <property type="term" value="C:cell cortex"/>
    <property type="evidence" value="ECO:0007669"/>
    <property type="project" value="UniProtKB-SubCell"/>
</dbReference>
<evidence type="ECO:0000256" key="12">
    <source>
        <dbReference type="ARBA" id="ARBA00034776"/>
    </source>
</evidence>
<dbReference type="PANTHER" id="PTHR13034:SF2">
    <property type="entry name" value="DYNACTIN SUBUNIT 4"/>
    <property type="match status" value="1"/>
</dbReference>
<evidence type="ECO:0000256" key="11">
    <source>
        <dbReference type="ARBA" id="ARBA00023212"/>
    </source>
</evidence>
<dbReference type="Pfam" id="PF05502">
    <property type="entry name" value="Dynactin_p62"/>
    <property type="match status" value="2"/>
</dbReference>
<evidence type="ECO:0000313" key="16">
    <source>
        <dbReference type="Proteomes" id="UP000325440"/>
    </source>
</evidence>
<gene>
    <name evidence="15" type="ORF">CINCED_3A010205</name>
</gene>
<comment type="subcellular location">
    <subcellularLocation>
        <location evidence="3">Cytoplasm</location>
        <location evidence="3">Cell cortex</location>
    </subcellularLocation>
    <subcellularLocation>
        <location evidence="1">Cytoplasm</location>
        <location evidence="1">Cytoskeleton</location>
        <location evidence="1">Microtubule organizing center</location>
        <location evidence="1">Centrosome</location>
    </subcellularLocation>
    <subcellularLocation>
        <location evidence="2">Cytoplasm</location>
        <location evidence="2">Cytoskeleton</location>
        <location evidence="2">Stress fiber</location>
    </subcellularLocation>
    <subcellularLocation>
        <location evidence="4">Cytoplasm</location>
        <location evidence="4">Myofibril</location>
    </subcellularLocation>
</comment>
<keyword evidence="8" id="KW-0832">Ubl conjugation</keyword>